<accession>A0A5C1EA44</accession>
<reference evidence="15 16" key="1">
    <citation type="submission" date="2017-07" db="EMBL/GenBank/DDBJ databases">
        <title>Complete genome sequence of Oryzomicrobium terrae TPP412.</title>
        <authorList>
            <person name="Chiu L.-W."/>
            <person name="Lo K.-J."/>
            <person name="Tsai Y.-M."/>
            <person name="Lin S.-S."/>
            <person name="Kuo C.-H."/>
            <person name="Liu C.-T."/>
        </authorList>
    </citation>
    <scope>NUCLEOTIDE SEQUENCE [LARGE SCALE GENOMIC DNA]</scope>
    <source>
        <strain evidence="15 16">TPP412</strain>
    </source>
</reference>
<dbReference type="GO" id="GO:0004315">
    <property type="term" value="F:3-oxoacyl-[acyl-carrier-protein] synthase activity"/>
    <property type="evidence" value="ECO:0007669"/>
    <property type="project" value="TreeGrafter"/>
</dbReference>
<keyword evidence="7" id="KW-0812">Transmembrane</keyword>
<evidence type="ECO:0000256" key="13">
    <source>
        <dbReference type="RuleBase" id="RU003694"/>
    </source>
</evidence>
<feature type="domain" description="Ketosynthase family 3 (KS3)" evidence="14">
    <location>
        <begin position="3"/>
        <end position="414"/>
    </location>
</feature>
<dbReference type="GO" id="GO:0005886">
    <property type="term" value="C:plasma membrane"/>
    <property type="evidence" value="ECO:0007669"/>
    <property type="project" value="UniProtKB-SubCell"/>
</dbReference>
<dbReference type="SMART" id="SM00825">
    <property type="entry name" value="PKS_KS"/>
    <property type="match status" value="1"/>
</dbReference>
<dbReference type="CDD" id="cd00834">
    <property type="entry name" value="KAS_I_II"/>
    <property type="match status" value="1"/>
</dbReference>
<keyword evidence="9" id="KW-0472">Membrane</keyword>
<evidence type="ECO:0000256" key="5">
    <source>
        <dbReference type="ARBA" id="ARBA00022519"/>
    </source>
</evidence>
<dbReference type="SUPFAM" id="SSF53901">
    <property type="entry name" value="Thiolase-like"/>
    <property type="match status" value="2"/>
</dbReference>
<dbReference type="InterPro" id="IPR020841">
    <property type="entry name" value="PKS_Beta-ketoAc_synthase_dom"/>
</dbReference>
<dbReference type="InterPro" id="IPR016039">
    <property type="entry name" value="Thiolase-like"/>
</dbReference>
<dbReference type="RefSeq" id="WP_149425704.1">
    <property type="nucleotide sequence ID" value="NZ_CP022579.1"/>
</dbReference>
<keyword evidence="5" id="KW-0997">Cell inner membrane</keyword>
<evidence type="ECO:0000256" key="2">
    <source>
        <dbReference type="ARBA" id="ARBA00008467"/>
    </source>
</evidence>
<proteinExistence type="inferred from homology"/>
<evidence type="ECO:0000256" key="11">
    <source>
        <dbReference type="ARBA" id="ARBA00039445"/>
    </source>
</evidence>
<evidence type="ECO:0000256" key="9">
    <source>
        <dbReference type="ARBA" id="ARBA00023136"/>
    </source>
</evidence>
<evidence type="ECO:0000256" key="7">
    <source>
        <dbReference type="ARBA" id="ARBA00022692"/>
    </source>
</evidence>
<evidence type="ECO:0000313" key="15">
    <source>
        <dbReference type="EMBL" id="QEL65514.1"/>
    </source>
</evidence>
<comment type="subcellular location">
    <subcellularLocation>
        <location evidence="1">Cell inner membrane</location>
    </subcellularLocation>
</comment>
<keyword evidence="3" id="KW-0536">Nodulation</keyword>
<evidence type="ECO:0000313" key="16">
    <source>
        <dbReference type="Proteomes" id="UP000323671"/>
    </source>
</evidence>
<comment type="function">
    <text evidence="10">Proposed to synthesize NOD factor fatty acyl chain. Involved in the synthesis of a highly unsaturated fatty acid moiety, which forms part of a lipo-oligosaccharide that is responsible for host specificity.</text>
</comment>
<evidence type="ECO:0000256" key="10">
    <source>
        <dbReference type="ARBA" id="ARBA00037576"/>
    </source>
</evidence>
<evidence type="ECO:0000256" key="1">
    <source>
        <dbReference type="ARBA" id="ARBA00004533"/>
    </source>
</evidence>
<dbReference type="PANTHER" id="PTHR11712">
    <property type="entry name" value="POLYKETIDE SYNTHASE-RELATED"/>
    <property type="match status" value="1"/>
</dbReference>
<keyword evidence="8" id="KW-1133">Transmembrane helix</keyword>
<evidence type="ECO:0000259" key="14">
    <source>
        <dbReference type="PROSITE" id="PS52004"/>
    </source>
</evidence>
<dbReference type="Proteomes" id="UP000323671">
    <property type="component" value="Chromosome"/>
</dbReference>
<sequence length="416" mass="43632">MGQRRVAVTGLGIVSPFGTDLEDYFARLCRGESAIRFYSTDIPRPLALPAVHCDSFDGGAQLGRGLAHTMDRCSQLGATAAFAAWRDAGFADDGATTLPHRNGGVAWGTALGGTLTFEQGYRDLYMLGRERVSPLSVVLGMNNAAASHISIQRKLPGPCHTYTIACASAAVAIGEAFHRIRRGESDLMITGGSDCPLGYGVVRAWEALRVVAPGDEASSYRACRPFSVDRTGLVLGEGAAALILEDWDHAQARRARIYAEMVGYGTTSDHSHLVKPEAEGQVRAIHAALADGNLDPAHIGYINAHGTATREGDPTEIAALRTVFGAHAEHLPVSATKSMHGHLMGATGAVEALVTTMALARGTIPPTAHLDTIDPECSGVRHVTTGSGALPAPEAALSNSFAFGGTNAVLAFRRAS</sequence>
<dbReference type="KEGG" id="otr:OTERR_20380"/>
<dbReference type="Gene3D" id="3.40.47.10">
    <property type="match status" value="1"/>
</dbReference>
<evidence type="ECO:0000256" key="3">
    <source>
        <dbReference type="ARBA" id="ARBA00022458"/>
    </source>
</evidence>
<dbReference type="Pfam" id="PF00109">
    <property type="entry name" value="ketoacyl-synt"/>
    <property type="match status" value="1"/>
</dbReference>
<dbReference type="GO" id="GO:0006633">
    <property type="term" value="P:fatty acid biosynthetic process"/>
    <property type="evidence" value="ECO:0007669"/>
    <property type="project" value="TreeGrafter"/>
</dbReference>
<dbReference type="AlphaFoldDB" id="A0A5C1EA44"/>
<evidence type="ECO:0000256" key="12">
    <source>
        <dbReference type="ARBA" id="ARBA00041756"/>
    </source>
</evidence>
<name>A0A5C1EA44_9RHOO</name>
<keyword evidence="6 13" id="KW-0808">Transferase</keyword>
<dbReference type="InterPro" id="IPR000794">
    <property type="entry name" value="Beta-ketoacyl_synthase"/>
</dbReference>
<keyword evidence="16" id="KW-1185">Reference proteome</keyword>
<protein>
    <recommendedName>
        <fullName evidence="11">Nodulation protein E</fullName>
    </recommendedName>
    <alternativeName>
        <fullName evidence="12">Host-specificity of nodulation protein B</fullName>
    </alternativeName>
</protein>
<dbReference type="InterPro" id="IPR014031">
    <property type="entry name" value="Ketoacyl_synth_C"/>
</dbReference>
<dbReference type="InterPro" id="IPR014030">
    <property type="entry name" value="Ketoacyl_synth_N"/>
</dbReference>
<gene>
    <name evidence="15" type="primary">fabF</name>
    <name evidence="15" type="ORF">OTERR_20380</name>
</gene>
<dbReference type="PANTHER" id="PTHR11712:SF352">
    <property type="entry name" value="3-OXOACYL-[ACYL-CARRIER-PROTEIN] SYNTHASE"/>
    <property type="match status" value="1"/>
</dbReference>
<evidence type="ECO:0000256" key="6">
    <source>
        <dbReference type="ARBA" id="ARBA00022679"/>
    </source>
</evidence>
<evidence type="ECO:0000256" key="4">
    <source>
        <dbReference type="ARBA" id="ARBA00022475"/>
    </source>
</evidence>
<dbReference type="Pfam" id="PF02801">
    <property type="entry name" value="Ketoacyl-synt_C"/>
    <property type="match status" value="1"/>
</dbReference>
<evidence type="ECO:0000256" key="8">
    <source>
        <dbReference type="ARBA" id="ARBA00022989"/>
    </source>
</evidence>
<comment type="similarity">
    <text evidence="2 13">Belongs to the thiolase-like superfamily. Beta-ketoacyl-ACP synthases family.</text>
</comment>
<organism evidence="15 16">
    <name type="scientific">Oryzomicrobium terrae</name>
    <dbReference type="NCBI Taxonomy" id="1735038"/>
    <lineage>
        <taxon>Bacteria</taxon>
        <taxon>Pseudomonadati</taxon>
        <taxon>Pseudomonadota</taxon>
        <taxon>Betaproteobacteria</taxon>
        <taxon>Rhodocyclales</taxon>
        <taxon>Rhodocyclaceae</taxon>
        <taxon>Oryzomicrobium</taxon>
    </lineage>
</organism>
<dbReference type="PROSITE" id="PS52004">
    <property type="entry name" value="KS3_2"/>
    <property type="match status" value="1"/>
</dbReference>
<dbReference type="EMBL" id="CP022579">
    <property type="protein sequence ID" value="QEL65514.1"/>
    <property type="molecule type" value="Genomic_DNA"/>
</dbReference>
<keyword evidence="4" id="KW-1003">Cell membrane</keyword>